<feature type="domain" description="BING4 C-terminal" evidence="8">
    <location>
        <begin position="393"/>
        <end position="471"/>
    </location>
</feature>
<evidence type="ECO:0000256" key="4">
    <source>
        <dbReference type="ARBA" id="ARBA00022737"/>
    </source>
</evidence>
<dbReference type="PANTHER" id="PTHR14085">
    <property type="entry name" value="WD-REPEAT PROTEIN BING4"/>
    <property type="match status" value="1"/>
</dbReference>
<dbReference type="EnsemblMetazoa" id="XM_028285286.2">
    <property type="protein sequence ID" value="XP_028141087.1"/>
    <property type="gene ID" value="LOC114335112"/>
</dbReference>
<feature type="region of interest" description="Disordered" evidence="7">
    <location>
        <begin position="534"/>
        <end position="566"/>
    </location>
</feature>
<feature type="compositionally biased region" description="Basic and acidic residues" evidence="7">
    <location>
        <begin position="534"/>
        <end position="547"/>
    </location>
</feature>
<dbReference type="GO" id="GO:0032040">
    <property type="term" value="C:small-subunit processome"/>
    <property type="evidence" value="ECO:0007669"/>
    <property type="project" value="TreeGrafter"/>
</dbReference>
<dbReference type="FunCoup" id="A0A6P7G246">
    <property type="interactions" value="1972"/>
</dbReference>
<reference evidence="11" key="1">
    <citation type="submission" date="2025-04" db="UniProtKB">
        <authorList>
            <consortium name="RefSeq"/>
        </authorList>
    </citation>
    <scope>IDENTIFICATION</scope>
    <source>
        <tissue evidence="11">Whole insect</tissue>
    </source>
</reference>
<evidence type="ECO:0000313" key="10">
    <source>
        <dbReference type="Proteomes" id="UP001652700"/>
    </source>
</evidence>
<feature type="compositionally biased region" description="Basic residues" evidence="7">
    <location>
        <begin position="31"/>
        <end position="41"/>
    </location>
</feature>
<keyword evidence="3 6" id="KW-0853">WD repeat</keyword>
<evidence type="ECO:0000256" key="7">
    <source>
        <dbReference type="SAM" id="MobiDB-lite"/>
    </source>
</evidence>
<feature type="region of interest" description="Disordered" evidence="7">
    <location>
        <begin position="501"/>
        <end position="521"/>
    </location>
</feature>
<keyword evidence="2" id="KW-0698">rRNA processing</keyword>
<dbReference type="PROSITE" id="PS50082">
    <property type="entry name" value="WD_REPEATS_2"/>
    <property type="match status" value="1"/>
</dbReference>
<feature type="compositionally biased region" description="Basic and acidic residues" evidence="7">
    <location>
        <begin position="17"/>
        <end position="26"/>
    </location>
</feature>
<dbReference type="InterPro" id="IPR015943">
    <property type="entry name" value="WD40/YVTN_repeat-like_dom_sf"/>
</dbReference>
<gene>
    <name evidence="11" type="primary">LOC114335112</name>
</gene>
<feature type="compositionally biased region" description="Basic and acidic residues" evidence="7">
    <location>
        <begin position="42"/>
        <end position="54"/>
    </location>
</feature>
<dbReference type="Gene3D" id="2.130.10.10">
    <property type="entry name" value="YVTN repeat-like/Quinoprotein amine dehydrogenase"/>
    <property type="match status" value="2"/>
</dbReference>
<dbReference type="InterPro" id="IPR001680">
    <property type="entry name" value="WD40_rpt"/>
</dbReference>
<comment type="subcellular location">
    <subcellularLocation>
        <location evidence="1">Nucleus</location>
        <location evidence="1">Nucleolus</location>
    </subcellularLocation>
</comment>
<dbReference type="FunFam" id="2.130.10.10:FF:000378">
    <property type="entry name" value="U3 small nucleolar RNA-associated protein 7"/>
    <property type="match status" value="1"/>
</dbReference>
<dbReference type="Pfam" id="PF08149">
    <property type="entry name" value="BING4CT"/>
    <property type="match status" value="1"/>
</dbReference>
<dbReference type="Pfam" id="PF00400">
    <property type="entry name" value="WD40"/>
    <property type="match status" value="1"/>
</dbReference>
<name>A0A6P7G246_DIAVI</name>
<feature type="region of interest" description="Disordered" evidence="7">
    <location>
        <begin position="1"/>
        <end position="60"/>
    </location>
</feature>
<accession>A0A6P7G246</accession>
<evidence type="ECO:0000256" key="2">
    <source>
        <dbReference type="ARBA" id="ARBA00022552"/>
    </source>
</evidence>
<evidence type="ECO:0000259" key="8">
    <source>
        <dbReference type="SMART" id="SM01033"/>
    </source>
</evidence>
<proteinExistence type="predicted"/>
<evidence type="ECO:0000256" key="1">
    <source>
        <dbReference type="ARBA" id="ARBA00004604"/>
    </source>
</evidence>
<dbReference type="GO" id="GO:0030686">
    <property type="term" value="C:90S preribosome"/>
    <property type="evidence" value="ECO:0007669"/>
    <property type="project" value="TreeGrafter"/>
</dbReference>
<dbReference type="PANTHER" id="PTHR14085:SF3">
    <property type="entry name" value="WD REPEAT-CONTAINING PROTEIN 46"/>
    <property type="match status" value="1"/>
</dbReference>
<evidence type="ECO:0000313" key="11">
    <source>
        <dbReference type="RefSeq" id="XP_028141087.1"/>
    </source>
</evidence>
<evidence type="ECO:0000313" key="9">
    <source>
        <dbReference type="EnsemblMetazoa" id="XP_028141087.1"/>
    </source>
</evidence>
<sequence length="566" mass="63978">MGKPHVRYFSTAGSNDPKVKTEEKQNSKGNKQFKGKVKTGKVKTEAKQNNENKKFKGKAKPPKELIEKYTRGEEVDVKGVRTSTHQKIIQRKEKNIKFAIEESAKTEVLLTEDSGYLEADSGETTTQFTQKHLVREVDIAAASKHFDLRLNFGPYRAKYTKNGRHLLIGGKVGHVAAFDWITKKLHCEINVMESVHDISWLHIETMFAVAQKNWVYIYDNQGIELHCVKRLNKVSRMEFLPYHFLLASCSDEGYLGWLDISIGQIAGLYNTGLGRLSVLSQNPWNATLCTGHAKGVVSFWSPTSRDPLAKMLCHKAPIVGLHVDPTGTYMATSASNRELKIWDVRKLEGPVQEYKLIQAANNLNFSQKRLLATGMGNVVEIYRDCCTTPAKKAYLRHRFNNTISNFNFCPYEDVLGVGTARGFTSILVPGAGEANFDTLEANPFQSKTQRREAEVKSLLEKIQPELITLNPMIISDVNMPSLRAKIEAKKKLLHLKPPKINYEPRTKAKGKGGSVKMARNKKILQEEAKKEYVKEKRQLISEEEPKHVTKTKPPNVLDRFLPKVKS</sequence>
<dbReference type="InterPro" id="IPR040315">
    <property type="entry name" value="WDR46/Utp7"/>
</dbReference>
<dbReference type="KEGG" id="dvv:114335112"/>
<dbReference type="SMART" id="SM01033">
    <property type="entry name" value="BING4CT"/>
    <property type="match status" value="1"/>
</dbReference>
<dbReference type="SUPFAM" id="SSF50978">
    <property type="entry name" value="WD40 repeat-like"/>
    <property type="match status" value="1"/>
</dbReference>
<keyword evidence="5" id="KW-0539">Nucleus</keyword>
<feature type="repeat" description="WD" evidence="6">
    <location>
        <begin position="311"/>
        <end position="345"/>
    </location>
</feature>
<evidence type="ECO:0000256" key="5">
    <source>
        <dbReference type="ARBA" id="ARBA00023242"/>
    </source>
</evidence>
<dbReference type="RefSeq" id="XP_028141087.1">
    <property type="nucleotide sequence ID" value="XM_028285286.1"/>
</dbReference>
<dbReference type="InParanoid" id="A0A6P7G246"/>
<dbReference type="OrthoDB" id="10251154at2759"/>
<dbReference type="InterPro" id="IPR012952">
    <property type="entry name" value="BING4_C_dom"/>
</dbReference>
<dbReference type="GO" id="GO:0000462">
    <property type="term" value="P:maturation of SSU-rRNA from tricistronic rRNA transcript (SSU-rRNA, 5.8S rRNA, LSU-rRNA)"/>
    <property type="evidence" value="ECO:0007669"/>
    <property type="project" value="TreeGrafter"/>
</dbReference>
<reference evidence="9" key="2">
    <citation type="submission" date="2025-05" db="UniProtKB">
        <authorList>
            <consortium name="EnsemblMetazoa"/>
        </authorList>
    </citation>
    <scope>IDENTIFICATION</scope>
</reference>
<evidence type="ECO:0000256" key="3">
    <source>
        <dbReference type="ARBA" id="ARBA00022574"/>
    </source>
</evidence>
<dbReference type="PROSITE" id="PS00678">
    <property type="entry name" value="WD_REPEATS_1"/>
    <property type="match status" value="1"/>
</dbReference>
<dbReference type="AlphaFoldDB" id="A0A6P7G246"/>
<dbReference type="SMART" id="SM00320">
    <property type="entry name" value="WD40"/>
    <property type="match status" value="3"/>
</dbReference>
<dbReference type="GeneID" id="114335112"/>
<dbReference type="InterPro" id="IPR019775">
    <property type="entry name" value="WD40_repeat_CS"/>
</dbReference>
<protein>
    <submittedName>
        <fullName evidence="11">WD repeat-containing protein 46</fullName>
    </submittedName>
</protein>
<dbReference type="Proteomes" id="UP001652700">
    <property type="component" value="Unplaced"/>
</dbReference>
<dbReference type="PROSITE" id="PS50294">
    <property type="entry name" value="WD_REPEATS_REGION"/>
    <property type="match status" value="1"/>
</dbReference>
<organism evidence="11">
    <name type="scientific">Diabrotica virgifera virgifera</name>
    <name type="common">western corn rootworm</name>
    <dbReference type="NCBI Taxonomy" id="50390"/>
    <lineage>
        <taxon>Eukaryota</taxon>
        <taxon>Metazoa</taxon>
        <taxon>Ecdysozoa</taxon>
        <taxon>Arthropoda</taxon>
        <taxon>Hexapoda</taxon>
        <taxon>Insecta</taxon>
        <taxon>Pterygota</taxon>
        <taxon>Neoptera</taxon>
        <taxon>Endopterygota</taxon>
        <taxon>Coleoptera</taxon>
        <taxon>Polyphaga</taxon>
        <taxon>Cucujiformia</taxon>
        <taxon>Chrysomeloidea</taxon>
        <taxon>Chrysomelidae</taxon>
        <taxon>Galerucinae</taxon>
        <taxon>Diabroticina</taxon>
        <taxon>Diabroticites</taxon>
        <taxon>Diabrotica</taxon>
    </lineage>
</organism>
<keyword evidence="10" id="KW-1185">Reference proteome</keyword>
<evidence type="ECO:0000256" key="6">
    <source>
        <dbReference type="PROSITE-ProRule" id="PRU00221"/>
    </source>
</evidence>
<dbReference type="InterPro" id="IPR036322">
    <property type="entry name" value="WD40_repeat_dom_sf"/>
</dbReference>
<keyword evidence="4" id="KW-0677">Repeat</keyword>